<accession>A0A3B1DWX3</accession>
<feature type="compositionally biased region" description="Polar residues" evidence="1">
    <location>
        <begin position="46"/>
        <end position="57"/>
    </location>
</feature>
<reference evidence="2" key="1">
    <citation type="submission" date="2018-06" db="EMBL/GenBank/DDBJ databases">
        <authorList>
            <person name="Zhirakovskaya E."/>
        </authorList>
    </citation>
    <scope>NUCLEOTIDE SEQUENCE</scope>
</reference>
<proteinExistence type="predicted"/>
<organism evidence="2">
    <name type="scientific">hydrothermal vent metagenome</name>
    <dbReference type="NCBI Taxonomy" id="652676"/>
    <lineage>
        <taxon>unclassified sequences</taxon>
        <taxon>metagenomes</taxon>
        <taxon>ecological metagenomes</taxon>
    </lineage>
</organism>
<evidence type="ECO:0000313" key="2">
    <source>
        <dbReference type="EMBL" id="VAX39870.1"/>
    </source>
</evidence>
<feature type="region of interest" description="Disordered" evidence="1">
    <location>
        <begin position="1"/>
        <end position="88"/>
    </location>
</feature>
<protein>
    <submittedName>
        <fullName evidence="2">Uncharacterized protein</fullName>
    </submittedName>
</protein>
<evidence type="ECO:0000256" key="1">
    <source>
        <dbReference type="SAM" id="MobiDB-lite"/>
    </source>
</evidence>
<dbReference type="EMBL" id="UOGK01000298">
    <property type="protein sequence ID" value="VAX39870.1"/>
    <property type="molecule type" value="Genomic_DNA"/>
</dbReference>
<feature type="compositionally biased region" description="Acidic residues" evidence="1">
    <location>
        <begin position="21"/>
        <end position="33"/>
    </location>
</feature>
<sequence>MGEVDESSRPEGVPRSLSEREELEELEELEETQNAETRSHTEERQGNLTTETQSPQRGSREQDRISIVPPTPPRSLGDAQDGQVGSKATLIPLNLPNAAPEPLLHLLRSNLDTKPSCYLFR</sequence>
<name>A0A3B1DWX3_9ZZZZ</name>
<dbReference type="AlphaFoldDB" id="A0A3B1DWX3"/>
<gene>
    <name evidence="2" type="ORF">MNBD_PLANCTO03-1797</name>
</gene>